<dbReference type="NCBIfam" id="TIGR00786">
    <property type="entry name" value="dctM"/>
    <property type="match status" value="1"/>
</dbReference>
<keyword evidence="4 7" id="KW-0812">Transmembrane</keyword>
<feature type="transmembrane region" description="Helical" evidence="7">
    <location>
        <begin position="46"/>
        <end position="79"/>
    </location>
</feature>
<keyword evidence="3 7" id="KW-0997">Cell inner membrane</keyword>
<comment type="caution">
    <text evidence="9">The sequence shown here is derived from an EMBL/GenBank/DDBJ whole genome shotgun (WGS) entry which is preliminary data.</text>
</comment>
<dbReference type="InterPro" id="IPR010656">
    <property type="entry name" value="DctM"/>
</dbReference>
<keyword evidence="2" id="KW-1003">Cell membrane</keyword>
<feature type="transmembrane region" description="Helical" evidence="7">
    <location>
        <begin position="173"/>
        <end position="199"/>
    </location>
</feature>
<evidence type="ECO:0000256" key="1">
    <source>
        <dbReference type="ARBA" id="ARBA00004429"/>
    </source>
</evidence>
<evidence type="ECO:0000256" key="4">
    <source>
        <dbReference type="ARBA" id="ARBA00022692"/>
    </source>
</evidence>
<feature type="transmembrane region" description="Helical" evidence="7">
    <location>
        <begin position="363"/>
        <end position="388"/>
    </location>
</feature>
<dbReference type="PATRIC" id="fig|1658765.3.peg.3755"/>
<feature type="transmembrane region" description="Helical" evidence="7">
    <location>
        <begin position="311"/>
        <end position="332"/>
    </location>
</feature>
<sequence length="433" mass="45794">MTPPVIGLLGFVVTVVLIFFRVPVAVAMSLTGIGGFTLLNSWSGTAFVLGAAPFGAVFPYNLSVVPLFILMGIFAAQAGLSRSLYDAVNAFTGHLRGGLAMATIGACALFGAICGSSLATSATMCGVALPEMRRHGYDDRLATASIAAGGTLGVLIPPSIILVIYGLLTGTSIGQLFIAALIPGVLAMLLYMAAAWLWVRLKPELGPPAERHSWRERLTVLGRVWTVLGLFLLVIGGMYLGWFSPTEAAAVGALGAFLIALLSGSLTRSTFLASVWQAAEVTGMIFLILIGAALFNYFIETSNLPFYLVDLIEGAGLTPVMTLLLIIAFYLLLGCVMDALSMVLLTIPFIFPIVANLGFDPVWFGIVVVTVAEIGLITPPVGMNLFVIQGAAGDVRQSTIFRGIVPFLMADMVRIALLLLFPALVLWLPGKMF</sequence>
<dbReference type="GO" id="GO:0022857">
    <property type="term" value="F:transmembrane transporter activity"/>
    <property type="evidence" value="ECO:0007669"/>
    <property type="project" value="UniProtKB-UniRule"/>
</dbReference>
<dbReference type="OrthoDB" id="9796052at2"/>
<feature type="transmembrane region" description="Helical" evidence="7">
    <location>
        <begin position="99"/>
        <end position="129"/>
    </location>
</feature>
<comment type="subunit">
    <text evidence="7">The complex comprises the extracytoplasmic solute receptor protein and the two transmembrane proteins.</text>
</comment>
<dbReference type="EMBL" id="LFBU01000002">
    <property type="protein sequence ID" value="KMQ73286.1"/>
    <property type="molecule type" value="Genomic_DNA"/>
</dbReference>
<feature type="transmembrane region" description="Helical" evidence="7">
    <location>
        <begin position="278"/>
        <end position="299"/>
    </location>
</feature>
<comment type="subcellular location">
    <subcellularLocation>
        <location evidence="1 7">Cell inner membrane</location>
        <topology evidence="1 7">Multi-pass membrane protein</topology>
    </subcellularLocation>
</comment>
<organism evidence="9 10">
    <name type="scientific">Marinobacter subterrani</name>
    <dbReference type="NCBI Taxonomy" id="1658765"/>
    <lineage>
        <taxon>Bacteria</taxon>
        <taxon>Pseudomonadati</taxon>
        <taxon>Pseudomonadota</taxon>
        <taxon>Gammaproteobacteria</taxon>
        <taxon>Pseudomonadales</taxon>
        <taxon>Marinobacteraceae</taxon>
        <taxon>Marinobacter</taxon>
    </lineage>
</organism>
<evidence type="ECO:0000256" key="2">
    <source>
        <dbReference type="ARBA" id="ARBA00022475"/>
    </source>
</evidence>
<evidence type="ECO:0000256" key="7">
    <source>
        <dbReference type="RuleBase" id="RU369079"/>
    </source>
</evidence>
<evidence type="ECO:0000256" key="5">
    <source>
        <dbReference type="ARBA" id="ARBA00022989"/>
    </source>
</evidence>
<dbReference type="RefSeq" id="WP_048497562.1">
    <property type="nucleotide sequence ID" value="NZ_LFBU01000002.1"/>
</dbReference>
<evidence type="ECO:0000313" key="10">
    <source>
        <dbReference type="Proteomes" id="UP000036102"/>
    </source>
</evidence>
<keyword evidence="6 7" id="KW-0472">Membrane</keyword>
<feature type="transmembrane region" description="Helical" evidence="7">
    <location>
        <begin position="248"/>
        <end position="266"/>
    </location>
</feature>
<feature type="transmembrane region" description="Helical" evidence="7">
    <location>
        <begin position="141"/>
        <end position="167"/>
    </location>
</feature>
<comment type="function">
    <text evidence="7">Part of the tripartite ATP-independent periplasmic (TRAP) transport system.</text>
</comment>
<dbReference type="PANTHER" id="PTHR33362">
    <property type="entry name" value="SIALIC ACID TRAP TRANSPORTER PERMEASE PROTEIN SIAT-RELATED"/>
    <property type="match status" value="1"/>
</dbReference>
<keyword evidence="7" id="KW-0813">Transport</keyword>
<comment type="similarity">
    <text evidence="7">Belongs to the TRAP transporter large permease family.</text>
</comment>
<keyword evidence="10" id="KW-1185">Reference proteome</keyword>
<dbReference type="GO" id="GO:0005886">
    <property type="term" value="C:plasma membrane"/>
    <property type="evidence" value="ECO:0007669"/>
    <property type="project" value="UniProtKB-SubCell"/>
</dbReference>
<dbReference type="PANTHER" id="PTHR33362:SF5">
    <property type="entry name" value="C4-DICARBOXYLATE TRAP TRANSPORTER LARGE PERMEASE PROTEIN DCTM"/>
    <property type="match status" value="1"/>
</dbReference>
<feature type="transmembrane region" description="Helical" evidence="7">
    <location>
        <begin position="400"/>
        <end position="428"/>
    </location>
</feature>
<keyword evidence="5 7" id="KW-1133">Transmembrane helix</keyword>
<feature type="transmembrane region" description="Helical" evidence="7">
    <location>
        <begin position="339"/>
        <end position="357"/>
    </location>
</feature>
<protein>
    <recommendedName>
        <fullName evidence="7">TRAP transporter large permease protein</fullName>
    </recommendedName>
</protein>
<name>A0A0J7J5P3_9GAMM</name>
<accession>A0A0J7J5P3</accession>
<feature type="transmembrane region" description="Helical" evidence="7">
    <location>
        <begin position="220"/>
        <end position="242"/>
    </location>
</feature>
<dbReference type="Pfam" id="PF06808">
    <property type="entry name" value="DctM"/>
    <property type="match status" value="1"/>
</dbReference>
<proteinExistence type="inferred from homology"/>
<gene>
    <name evidence="9" type="ORF">Msub_20483</name>
</gene>
<feature type="transmembrane region" description="Helical" evidence="7">
    <location>
        <begin position="6"/>
        <end position="39"/>
    </location>
</feature>
<evidence type="ECO:0000256" key="6">
    <source>
        <dbReference type="ARBA" id="ARBA00023136"/>
    </source>
</evidence>
<evidence type="ECO:0000259" key="8">
    <source>
        <dbReference type="Pfam" id="PF06808"/>
    </source>
</evidence>
<dbReference type="Proteomes" id="UP000036102">
    <property type="component" value="Unassembled WGS sequence"/>
</dbReference>
<reference evidence="9 10" key="1">
    <citation type="submission" date="2015-06" db="EMBL/GenBank/DDBJ databases">
        <title>Marinobacter subterrani, a genetically tractable neutrophilic iron-oxidizing strain isolated from the Soudan Iron Mine.</title>
        <authorList>
            <person name="Bonis B.M."/>
            <person name="Gralnick J.A."/>
        </authorList>
    </citation>
    <scope>NUCLEOTIDE SEQUENCE [LARGE SCALE GENOMIC DNA]</scope>
    <source>
        <strain evidence="9 10">JG233</strain>
    </source>
</reference>
<dbReference type="InterPro" id="IPR004681">
    <property type="entry name" value="TRAP_DctM"/>
</dbReference>
<dbReference type="AlphaFoldDB" id="A0A0J7J5P3"/>
<dbReference type="STRING" id="1658765.Msub_20483"/>
<feature type="domain" description="TRAP C4-dicarboxylate transport system permease DctM subunit" evidence="8">
    <location>
        <begin position="11"/>
        <end position="424"/>
    </location>
</feature>
<evidence type="ECO:0000313" key="9">
    <source>
        <dbReference type="EMBL" id="KMQ73286.1"/>
    </source>
</evidence>
<evidence type="ECO:0000256" key="3">
    <source>
        <dbReference type="ARBA" id="ARBA00022519"/>
    </source>
</evidence>
<dbReference type="PIRSF" id="PIRSF006066">
    <property type="entry name" value="HI0050"/>
    <property type="match status" value="1"/>
</dbReference>